<keyword evidence="1" id="KW-0812">Transmembrane</keyword>
<evidence type="ECO:0000313" key="2">
    <source>
        <dbReference type="EMBL" id="KIF51373.1"/>
    </source>
</evidence>
<dbReference type="Proteomes" id="UP000031586">
    <property type="component" value="Unassembled WGS sequence"/>
</dbReference>
<comment type="caution">
    <text evidence="2">The sequence shown here is derived from an EMBL/GenBank/DDBJ whole genome shotgun (WGS) entry which is preliminary data.</text>
</comment>
<accession>A0A0C1VNI7</accession>
<feature type="transmembrane region" description="Helical" evidence="1">
    <location>
        <begin position="57"/>
        <end position="74"/>
    </location>
</feature>
<name>A0A0C1VNI7_9VIBR</name>
<evidence type="ECO:0000256" key="1">
    <source>
        <dbReference type="SAM" id="Phobius"/>
    </source>
</evidence>
<keyword evidence="1" id="KW-1133">Transmembrane helix</keyword>
<dbReference type="EMBL" id="JPRD01000040">
    <property type="protein sequence ID" value="KIF51373.1"/>
    <property type="molecule type" value="Genomic_DNA"/>
</dbReference>
<sequence length="161" mass="18675">MRYSFDQYDAHGFLKAPIMLWLGWMFLARSWVVFAMAGVSRDSGSKILSIVYPDSNTLYLGLSMGIPSLLLMWLMGLRHPDRGWVNQITQHGRAMTLILCGIQLVQTMYHVYLEHGVFNWANALTITLLAWFMIYLFNGRWVKDCFNVPQVEHKEEQPSKN</sequence>
<protein>
    <submittedName>
        <fullName evidence="2">Membrane protein</fullName>
    </submittedName>
</protein>
<feature type="transmembrane region" description="Helical" evidence="1">
    <location>
        <begin position="12"/>
        <end position="37"/>
    </location>
</feature>
<dbReference type="Pfam" id="PF11143">
    <property type="entry name" value="DUF2919"/>
    <property type="match status" value="1"/>
</dbReference>
<organism evidence="2 3">
    <name type="scientific">Vibrio owensii CAIM 1854 = LMG 25443</name>
    <dbReference type="NCBI Taxonomy" id="1229493"/>
    <lineage>
        <taxon>Bacteria</taxon>
        <taxon>Pseudomonadati</taxon>
        <taxon>Pseudomonadota</taxon>
        <taxon>Gammaproteobacteria</taxon>
        <taxon>Vibrionales</taxon>
        <taxon>Vibrionaceae</taxon>
        <taxon>Vibrio</taxon>
    </lineage>
</organism>
<feature type="transmembrane region" description="Helical" evidence="1">
    <location>
        <begin position="118"/>
        <end position="137"/>
    </location>
</feature>
<keyword evidence="1" id="KW-0472">Membrane</keyword>
<dbReference type="PATRIC" id="fig|1229493.5.peg.3501"/>
<feature type="transmembrane region" description="Helical" evidence="1">
    <location>
        <begin position="94"/>
        <end position="112"/>
    </location>
</feature>
<dbReference type="RefSeq" id="WP_027726641.1">
    <property type="nucleotide sequence ID" value="NZ_BAOH01000023.1"/>
</dbReference>
<reference evidence="2 3" key="1">
    <citation type="submission" date="2014-07" db="EMBL/GenBank/DDBJ databases">
        <title>Unique and conserved regions in Vibrio harveyi and related species in comparison with the shrimp pathogen Vibrio harveyi CAIM 1792.</title>
        <authorList>
            <person name="Espinoza-Valles I."/>
            <person name="Vora G."/>
            <person name="Leekitcharoenphon P."/>
            <person name="Ussery D."/>
            <person name="Hoj L."/>
            <person name="Gomez-Gil B."/>
        </authorList>
    </citation>
    <scope>NUCLEOTIDE SEQUENCE [LARGE SCALE GENOMIC DNA]</scope>
    <source>
        <strain evidence="3">CAIM 1854 / LMG 25443</strain>
    </source>
</reference>
<gene>
    <name evidence="2" type="ORF">H735_20520</name>
</gene>
<proteinExistence type="predicted"/>
<dbReference type="InterPro" id="IPR021318">
    <property type="entry name" value="DUF2919"/>
</dbReference>
<dbReference type="AlphaFoldDB" id="A0A0C1VNI7"/>
<dbReference type="GeneID" id="47100667"/>
<evidence type="ECO:0000313" key="3">
    <source>
        <dbReference type="Proteomes" id="UP000031586"/>
    </source>
</evidence>